<feature type="compositionally biased region" description="Basic and acidic residues" evidence="1">
    <location>
        <begin position="62"/>
        <end position="72"/>
    </location>
</feature>
<dbReference type="AlphaFoldDB" id="A0A392TT96"/>
<sequence length="72" mass="8108">MTSSAQHPQLWSGYLYGLAASLNGEMQKTAQVIQRDCHLPARHMEAADLPVPSLHKSRQQRGIKERVSRLVQ</sequence>
<organism evidence="2 3">
    <name type="scientific">Trifolium medium</name>
    <dbReference type="NCBI Taxonomy" id="97028"/>
    <lineage>
        <taxon>Eukaryota</taxon>
        <taxon>Viridiplantae</taxon>
        <taxon>Streptophyta</taxon>
        <taxon>Embryophyta</taxon>
        <taxon>Tracheophyta</taxon>
        <taxon>Spermatophyta</taxon>
        <taxon>Magnoliopsida</taxon>
        <taxon>eudicotyledons</taxon>
        <taxon>Gunneridae</taxon>
        <taxon>Pentapetalae</taxon>
        <taxon>rosids</taxon>
        <taxon>fabids</taxon>
        <taxon>Fabales</taxon>
        <taxon>Fabaceae</taxon>
        <taxon>Papilionoideae</taxon>
        <taxon>50 kb inversion clade</taxon>
        <taxon>NPAAA clade</taxon>
        <taxon>Hologalegina</taxon>
        <taxon>IRL clade</taxon>
        <taxon>Trifolieae</taxon>
        <taxon>Trifolium</taxon>
    </lineage>
</organism>
<dbReference type="Proteomes" id="UP000265520">
    <property type="component" value="Unassembled WGS sequence"/>
</dbReference>
<protein>
    <submittedName>
        <fullName evidence="2">Uncharacterized protein</fullName>
    </submittedName>
</protein>
<accession>A0A392TT96</accession>
<dbReference type="EMBL" id="LXQA010646008">
    <property type="protein sequence ID" value="MCI63924.1"/>
    <property type="molecule type" value="Genomic_DNA"/>
</dbReference>
<feature type="region of interest" description="Disordered" evidence="1">
    <location>
        <begin position="48"/>
        <end position="72"/>
    </location>
</feature>
<evidence type="ECO:0000313" key="3">
    <source>
        <dbReference type="Proteomes" id="UP000265520"/>
    </source>
</evidence>
<reference evidence="2 3" key="1">
    <citation type="journal article" date="2018" name="Front. Plant Sci.">
        <title>Red Clover (Trifolium pratense) and Zigzag Clover (T. medium) - A Picture of Genomic Similarities and Differences.</title>
        <authorList>
            <person name="Dluhosova J."/>
            <person name="Istvanek J."/>
            <person name="Nedelnik J."/>
            <person name="Repkova J."/>
        </authorList>
    </citation>
    <scope>NUCLEOTIDE SEQUENCE [LARGE SCALE GENOMIC DNA]</scope>
    <source>
        <strain evidence="3">cv. 10/8</strain>
        <tissue evidence="2">Leaf</tissue>
    </source>
</reference>
<evidence type="ECO:0000313" key="2">
    <source>
        <dbReference type="EMBL" id="MCI63924.1"/>
    </source>
</evidence>
<keyword evidence="3" id="KW-1185">Reference proteome</keyword>
<evidence type="ECO:0000256" key="1">
    <source>
        <dbReference type="SAM" id="MobiDB-lite"/>
    </source>
</evidence>
<comment type="caution">
    <text evidence="2">The sequence shown here is derived from an EMBL/GenBank/DDBJ whole genome shotgun (WGS) entry which is preliminary data.</text>
</comment>
<feature type="non-terminal residue" evidence="2">
    <location>
        <position position="72"/>
    </location>
</feature>
<name>A0A392TT96_9FABA</name>
<proteinExistence type="predicted"/>